<organism evidence="7 8">
    <name type="scientific">Gemmobacter caeni</name>
    <dbReference type="NCBI Taxonomy" id="589035"/>
    <lineage>
        <taxon>Bacteria</taxon>
        <taxon>Pseudomonadati</taxon>
        <taxon>Pseudomonadota</taxon>
        <taxon>Alphaproteobacteria</taxon>
        <taxon>Rhodobacterales</taxon>
        <taxon>Paracoccaceae</taxon>
        <taxon>Gemmobacter</taxon>
    </lineage>
</organism>
<dbReference type="EMBL" id="QBKP01000006">
    <property type="protein sequence ID" value="PTX50025.1"/>
    <property type="molecule type" value="Genomic_DNA"/>
</dbReference>
<keyword evidence="3 5" id="KW-0238">DNA-binding</keyword>
<dbReference type="SUPFAM" id="SSF48498">
    <property type="entry name" value="Tetracyclin repressor-like, C-terminal domain"/>
    <property type="match status" value="1"/>
</dbReference>
<dbReference type="InterPro" id="IPR039538">
    <property type="entry name" value="BetI_C"/>
</dbReference>
<dbReference type="OrthoDB" id="9809265at2"/>
<dbReference type="Proteomes" id="UP000244224">
    <property type="component" value="Unassembled WGS sequence"/>
</dbReference>
<feature type="domain" description="HTH tetR-type" evidence="6">
    <location>
        <begin position="14"/>
        <end position="74"/>
    </location>
</feature>
<gene>
    <name evidence="7" type="ORF">C8N34_106207</name>
</gene>
<keyword evidence="2" id="KW-0805">Transcription regulation</keyword>
<dbReference type="InterPro" id="IPR001647">
    <property type="entry name" value="HTH_TetR"/>
</dbReference>
<dbReference type="PRINTS" id="PR00455">
    <property type="entry name" value="HTHTETR"/>
</dbReference>
<evidence type="ECO:0000313" key="7">
    <source>
        <dbReference type="EMBL" id="PTX50025.1"/>
    </source>
</evidence>
<evidence type="ECO:0000259" key="6">
    <source>
        <dbReference type="PROSITE" id="PS50977"/>
    </source>
</evidence>
<feature type="DNA-binding region" description="H-T-H motif" evidence="5">
    <location>
        <begin position="37"/>
        <end position="56"/>
    </location>
</feature>
<keyword evidence="8" id="KW-1185">Reference proteome</keyword>
<dbReference type="GO" id="GO:0003700">
    <property type="term" value="F:DNA-binding transcription factor activity"/>
    <property type="evidence" value="ECO:0007669"/>
    <property type="project" value="TreeGrafter"/>
</dbReference>
<dbReference type="RefSeq" id="WP_108128951.1">
    <property type="nucleotide sequence ID" value="NZ_QBKP01000006.1"/>
</dbReference>
<keyword evidence="4" id="KW-0804">Transcription</keyword>
<name>A0A2T6B1X9_9RHOB</name>
<dbReference type="InterPro" id="IPR023772">
    <property type="entry name" value="DNA-bd_HTH_TetR-type_CS"/>
</dbReference>
<dbReference type="PANTHER" id="PTHR30055">
    <property type="entry name" value="HTH-TYPE TRANSCRIPTIONAL REGULATOR RUTR"/>
    <property type="match status" value="1"/>
</dbReference>
<dbReference type="PANTHER" id="PTHR30055:SF228">
    <property type="entry name" value="TRANSCRIPTIONAL REGULATOR-RELATED"/>
    <property type="match status" value="1"/>
</dbReference>
<evidence type="ECO:0000256" key="2">
    <source>
        <dbReference type="ARBA" id="ARBA00023015"/>
    </source>
</evidence>
<proteinExistence type="predicted"/>
<dbReference type="PROSITE" id="PS50977">
    <property type="entry name" value="HTH_TETR_2"/>
    <property type="match status" value="1"/>
</dbReference>
<evidence type="ECO:0000256" key="1">
    <source>
        <dbReference type="ARBA" id="ARBA00022491"/>
    </source>
</evidence>
<dbReference type="SUPFAM" id="SSF46689">
    <property type="entry name" value="Homeodomain-like"/>
    <property type="match status" value="1"/>
</dbReference>
<dbReference type="Gene3D" id="1.10.357.10">
    <property type="entry name" value="Tetracycline Repressor, domain 2"/>
    <property type="match status" value="1"/>
</dbReference>
<dbReference type="InterPro" id="IPR036271">
    <property type="entry name" value="Tet_transcr_reg_TetR-rel_C_sf"/>
</dbReference>
<evidence type="ECO:0000256" key="3">
    <source>
        <dbReference type="ARBA" id="ARBA00023125"/>
    </source>
</evidence>
<evidence type="ECO:0000256" key="4">
    <source>
        <dbReference type="ARBA" id="ARBA00023163"/>
    </source>
</evidence>
<dbReference type="Pfam" id="PF00440">
    <property type="entry name" value="TetR_N"/>
    <property type="match status" value="1"/>
</dbReference>
<dbReference type="GO" id="GO:0000976">
    <property type="term" value="F:transcription cis-regulatory region binding"/>
    <property type="evidence" value="ECO:0007669"/>
    <property type="project" value="TreeGrafter"/>
</dbReference>
<protein>
    <submittedName>
        <fullName evidence="7">TetR family transcriptional regulator</fullName>
    </submittedName>
</protein>
<dbReference type="AlphaFoldDB" id="A0A2T6B1X9"/>
<comment type="caution">
    <text evidence="7">The sequence shown here is derived from an EMBL/GenBank/DDBJ whole genome shotgun (WGS) entry which is preliminary data.</text>
</comment>
<dbReference type="InterPro" id="IPR050109">
    <property type="entry name" value="HTH-type_TetR-like_transc_reg"/>
</dbReference>
<keyword evidence="1" id="KW-0678">Repressor</keyword>
<sequence length="217" mass="23345">MQGERRKFRREGEERRRDALVSAALDLISEGGPSAATVRAIAERAGVTPGLIRHYFQTKEELTREAYRALMHRMSSENAAVLEAAPADPMARLAAFVAAALRPPVVDPRSMGLWAGFLHQVRSDPAMAAIHAETYLGYRDLLQELIAALPGHNDPARLRTLAIACNGVIDGLWLEGCALPEAFAPGELEHIGLEAVGAILGLDLAASLPPAMPEETP</sequence>
<dbReference type="PROSITE" id="PS01081">
    <property type="entry name" value="HTH_TETR_1"/>
    <property type="match status" value="1"/>
</dbReference>
<evidence type="ECO:0000313" key="8">
    <source>
        <dbReference type="Proteomes" id="UP000244224"/>
    </source>
</evidence>
<dbReference type="InterPro" id="IPR009057">
    <property type="entry name" value="Homeodomain-like_sf"/>
</dbReference>
<evidence type="ECO:0000256" key="5">
    <source>
        <dbReference type="PROSITE-ProRule" id="PRU00335"/>
    </source>
</evidence>
<accession>A0A2T6B1X9</accession>
<reference evidence="7 8" key="1">
    <citation type="submission" date="2018-04" db="EMBL/GenBank/DDBJ databases">
        <title>Genomic Encyclopedia of Archaeal and Bacterial Type Strains, Phase II (KMG-II): from individual species to whole genera.</title>
        <authorList>
            <person name="Goeker M."/>
        </authorList>
    </citation>
    <scope>NUCLEOTIDE SEQUENCE [LARGE SCALE GENOMIC DNA]</scope>
    <source>
        <strain evidence="7 8">DSM 21823</strain>
    </source>
</reference>
<dbReference type="Pfam" id="PF13977">
    <property type="entry name" value="TetR_C_6"/>
    <property type="match status" value="1"/>
</dbReference>